<dbReference type="AlphaFoldDB" id="A0A9X1S5P5"/>
<name>A0A9X1S5P5_9MICC</name>
<organism evidence="1 2">
    <name type="scientific">Arthrobacter gengyunqii</name>
    <dbReference type="NCBI Taxonomy" id="2886940"/>
    <lineage>
        <taxon>Bacteria</taxon>
        <taxon>Bacillati</taxon>
        <taxon>Actinomycetota</taxon>
        <taxon>Actinomycetes</taxon>
        <taxon>Micrococcales</taxon>
        <taxon>Micrococcaceae</taxon>
        <taxon>Arthrobacter</taxon>
    </lineage>
</organism>
<gene>
    <name evidence="1" type="ORF">LJ751_06730</name>
</gene>
<dbReference type="RefSeq" id="WP_227907573.1">
    <property type="nucleotide sequence ID" value="NZ_CP095461.1"/>
</dbReference>
<protein>
    <submittedName>
        <fullName evidence="1">DUF6176 family protein</fullName>
    </submittedName>
</protein>
<dbReference type="Pfam" id="PF19673">
    <property type="entry name" value="DUF6176"/>
    <property type="match status" value="1"/>
</dbReference>
<evidence type="ECO:0000313" key="2">
    <source>
        <dbReference type="Proteomes" id="UP001139264"/>
    </source>
</evidence>
<dbReference type="EMBL" id="JAJFZP010000006">
    <property type="protein sequence ID" value="MCC3269053.1"/>
    <property type="molecule type" value="Genomic_DNA"/>
</dbReference>
<comment type="caution">
    <text evidence="1">The sequence shown here is derived from an EMBL/GenBank/DDBJ whole genome shotgun (WGS) entry which is preliminary data.</text>
</comment>
<reference evidence="1" key="1">
    <citation type="submission" date="2021-10" db="EMBL/GenBank/DDBJ databases">
        <title>Novel species in genus Arthrobacter.</title>
        <authorList>
            <person name="Liu Y."/>
        </authorList>
    </citation>
    <scope>NUCLEOTIDE SEQUENCE</scope>
    <source>
        <strain evidence="1">Zg-Y809</strain>
    </source>
</reference>
<dbReference type="InterPro" id="IPR046174">
    <property type="entry name" value="DUF6176"/>
</dbReference>
<proteinExistence type="predicted"/>
<accession>A0A9X1S5P5</accession>
<sequence>MRVELTRFRVQAGKQEEVAEWMEFLRSHMEAVQETLEPEQMYVETIFSETLDGIDYLYWYSVRGEGGTDLYESSHWLDAKHIEFWKSCIDPAFTPVDLTAQVTMMPARVIDSMHPLPQKQSPGSLPERKH</sequence>
<evidence type="ECO:0000313" key="1">
    <source>
        <dbReference type="EMBL" id="MCC3269053.1"/>
    </source>
</evidence>
<dbReference type="Proteomes" id="UP001139264">
    <property type="component" value="Unassembled WGS sequence"/>
</dbReference>